<dbReference type="Proteomes" id="UP000683417">
    <property type="component" value="Unassembled WGS sequence"/>
</dbReference>
<dbReference type="InterPro" id="IPR007219">
    <property type="entry name" value="XnlR_reg_dom"/>
</dbReference>
<keyword evidence="3" id="KW-0862">Zinc</keyword>
<evidence type="ECO:0000256" key="3">
    <source>
        <dbReference type="ARBA" id="ARBA00022833"/>
    </source>
</evidence>
<dbReference type="GO" id="GO:0006351">
    <property type="term" value="P:DNA-templated transcription"/>
    <property type="evidence" value="ECO:0007669"/>
    <property type="project" value="InterPro"/>
</dbReference>
<dbReference type="EMBL" id="CAJHIT010000010">
    <property type="protein sequence ID" value="CAD6506351.1"/>
    <property type="molecule type" value="Genomic_DNA"/>
</dbReference>
<comment type="caution">
    <text evidence="9">The sequence shown here is derived from an EMBL/GenBank/DDBJ whole genome shotgun (WGS) entry which is preliminary data.</text>
</comment>
<evidence type="ECO:0000313" key="9">
    <source>
        <dbReference type="EMBL" id="CAD6506351.1"/>
    </source>
</evidence>
<evidence type="ECO:0000256" key="2">
    <source>
        <dbReference type="ARBA" id="ARBA00022723"/>
    </source>
</evidence>
<keyword evidence="4" id="KW-0805">Transcription regulation</keyword>
<dbReference type="GO" id="GO:0000981">
    <property type="term" value="F:DNA-binding transcription factor activity, RNA polymerase II-specific"/>
    <property type="evidence" value="ECO:0007669"/>
    <property type="project" value="TreeGrafter"/>
</dbReference>
<dbReference type="GO" id="GO:0043565">
    <property type="term" value="F:sequence-specific DNA binding"/>
    <property type="evidence" value="ECO:0007669"/>
    <property type="project" value="TreeGrafter"/>
</dbReference>
<dbReference type="PANTHER" id="PTHR47782:SF8">
    <property type="entry name" value="ZN(II)2CYS6 TRANSCRIPTION FACTOR (EUROFUNG)"/>
    <property type="match status" value="1"/>
</dbReference>
<name>A0A9W4DTE3_BLUGR</name>
<gene>
    <name evidence="9" type="ORF">BGTH12_LOCUS7709</name>
</gene>
<evidence type="ECO:0000256" key="1">
    <source>
        <dbReference type="ARBA" id="ARBA00004123"/>
    </source>
</evidence>
<sequence>MDAAELIRQAQSSVDHARQISSLIETSDKNDDSSPRIAYTLTACCRCRQARNFRCPIGENIRALENKLREYTENETQSTNTEDIVRPGGFVRLSSDDETPRFLGPSSGITMTRLVMEEAKKYTDSRTIRELVPGIRDRRSFPSACSPGRKKSYPLISALAAQTLPSLLVTEKLVEIAQYFTPTLHEPSLKKDMREVHNGSTDAYKNFVIRMVLAISLQKLDLSYAGLADSYYLSAMEYMEEVVRQKDLKTLQCLVLVAQYSLLTPTQTPIYFIVGLATRLCQQLGLNEEKTVGQGVALSQIDPIQLDMRRRLSWIILSMEFGLAHSMGRPNAFACGQNKIDVRFFEPRDDEYITSNGILPGPISEKKTVAIHFMRMRLLQAEIRRVLYQTKRPEPQNEDHQWFKSIQQKMKEWVDASPQSPSWSKQWFFGRYQTMILMLFRPSPQVPQPMPRSAIMCYNAASFNVKSLNKQIKTAMVDITWIFVLTLYQALNILLWTTSYPEIRALHSKEELEEDIQIAIEAILMCRERWPETDSTAQLYAKIGEACLRSYDYQETPNSPPAYFHDDKSQSSSSPISVDEINSPKVLDHQYCLAISQPLSANNLGSSNMNDNCFDQNLDYKFPKRNENKLITNQPSNYPDTKFEPPHKHIGSLLEYPTLNKLQSQNFTDANFMITKPHSLEHEFQRAALFDSNYSLHATTHSLGSSMNVDPDFDIRMRMESLSHQQQIELMQNLEVNGLHEINNLINPCTTFNEIVKTS</sequence>
<evidence type="ECO:0000259" key="8">
    <source>
        <dbReference type="SMART" id="SM00906"/>
    </source>
</evidence>
<dbReference type="Pfam" id="PF04082">
    <property type="entry name" value="Fungal_trans"/>
    <property type="match status" value="1"/>
</dbReference>
<dbReference type="CDD" id="cd12148">
    <property type="entry name" value="fungal_TF_MHR"/>
    <property type="match status" value="1"/>
</dbReference>
<evidence type="ECO:0000256" key="7">
    <source>
        <dbReference type="ARBA" id="ARBA00023242"/>
    </source>
</evidence>
<dbReference type="GO" id="GO:0045944">
    <property type="term" value="P:positive regulation of transcription by RNA polymerase II"/>
    <property type="evidence" value="ECO:0007669"/>
    <property type="project" value="TreeGrafter"/>
</dbReference>
<feature type="domain" description="Xylanolytic transcriptional activator regulatory" evidence="8">
    <location>
        <begin position="270"/>
        <end position="351"/>
    </location>
</feature>
<comment type="subcellular location">
    <subcellularLocation>
        <location evidence="1">Nucleus</location>
    </subcellularLocation>
</comment>
<organism evidence="9 10">
    <name type="scientific">Blumeria graminis f. sp. triticale</name>
    <dbReference type="NCBI Taxonomy" id="1689686"/>
    <lineage>
        <taxon>Eukaryota</taxon>
        <taxon>Fungi</taxon>
        <taxon>Dikarya</taxon>
        <taxon>Ascomycota</taxon>
        <taxon>Pezizomycotina</taxon>
        <taxon>Leotiomycetes</taxon>
        <taxon>Erysiphales</taxon>
        <taxon>Erysiphaceae</taxon>
        <taxon>Blumeria</taxon>
    </lineage>
</organism>
<reference evidence="9" key="1">
    <citation type="submission" date="2020-10" db="EMBL/GenBank/DDBJ databases">
        <authorList>
            <person name="Muller C M."/>
        </authorList>
    </citation>
    <scope>NUCLEOTIDE SEQUENCE</scope>
    <source>
        <strain evidence="9">THUN-12</strain>
    </source>
</reference>
<proteinExistence type="predicted"/>
<dbReference type="GO" id="GO:0005634">
    <property type="term" value="C:nucleus"/>
    <property type="evidence" value="ECO:0007669"/>
    <property type="project" value="UniProtKB-SubCell"/>
</dbReference>
<accession>A0A9W4DTE3</accession>
<keyword evidence="7" id="KW-0539">Nucleus</keyword>
<dbReference type="PANTHER" id="PTHR47782">
    <property type="entry name" value="ZN(II)2CYS6 TRANSCRIPTION FACTOR (EUROFUNG)-RELATED"/>
    <property type="match status" value="1"/>
</dbReference>
<dbReference type="GO" id="GO:0008270">
    <property type="term" value="F:zinc ion binding"/>
    <property type="evidence" value="ECO:0007669"/>
    <property type="project" value="InterPro"/>
</dbReference>
<dbReference type="AlphaFoldDB" id="A0A9W4DTE3"/>
<protein>
    <submittedName>
        <fullName evidence="9">BgTH12-07277</fullName>
    </submittedName>
</protein>
<evidence type="ECO:0000313" key="10">
    <source>
        <dbReference type="Proteomes" id="UP000683417"/>
    </source>
</evidence>
<evidence type="ECO:0000256" key="6">
    <source>
        <dbReference type="ARBA" id="ARBA00023163"/>
    </source>
</evidence>
<dbReference type="SMART" id="SM00906">
    <property type="entry name" value="Fungal_trans"/>
    <property type="match status" value="1"/>
</dbReference>
<keyword evidence="6" id="KW-0804">Transcription</keyword>
<evidence type="ECO:0000256" key="4">
    <source>
        <dbReference type="ARBA" id="ARBA00023015"/>
    </source>
</evidence>
<keyword evidence="2" id="KW-0479">Metal-binding</keyword>
<evidence type="ECO:0000256" key="5">
    <source>
        <dbReference type="ARBA" id="ARBA00023125"/>
    </source>
</evidence>
<dbReference type="InterPro" id="IPR052202">
    <property type="entry name" value="Yeast_MetPath_Reg"/>
</dbReference>
<keyword evidence="5" id="KW-0238">DNA-binding</keyword>